<proteinExistence type="predicted"/>
<protein>
    <recommendedName>
        <fullName evidence="1">F-box domain-containing protein</fullName>
    </recommendedName>
</protein>
<sequence>MEERKWENLSSDFLVNIFKRLDLEILLSDVPIVCKNWYQALLDPLCWQKLVFPPAGNDSRLAIALEDGENVPTLIKFVLGRSQEHATTIVLPAFTYIVDVLNVLDQCPALKFLAVSSYTLIEASQGDYSFASRTKLKQCFKRICIRNRIYMTQITEKIRLNYKNFVGLSVTHANINQVVASAIVSNLAAIKCLVFDNSRLSKEHLEMILLE</sequence>
<dbReference type="InterPro" id="IPR036047">
    <property type="entry name" value="F-box-like_dom_sf"/>
</dbReference>
<reference evidence="2" key="2">
    <citation type="submission" date="2023-05" db="EMBL/GenBank/DDBJ databases">
        <authorList>
            <person name="Schelkunov M.I."/>
        </authorList>
    </citation>
    <scope>NUCLEOTIDE SEQUENCE</scope>
    <source>
        <strain evidence="2">Hsosn_3</strain>
        <tissue evidence="2">Leaf</tissue>
    </source>
</reference>
<accession>A0AAD8HT35</accession>
<feature type="domain" description="F-box" evidence="1">
    <location>
        <begin position="12"/>
        <end position="52"/>
    </location>
</feature>
<gene>
    <name evidence="2" type="ORF">POM88_028561</name>
</gene>
<dbReference type="Proteomes" id="UP001237642">
    <property type="component" value="Unassembled WGS sequence"/>
</dbReference>
<dbReference type="Pfam" id="PF12937">
    <property type="entry name" value="F-box-like"/>
    <property type="match status" value="1"/>
</dbReference>
<keyword evidence="3" id="KW-1185">Reference proteome</keyword>
<name>A0AAD8HT35_9APIA</name>
<evidence type="ECO:0000259" key="1">
    <source>
        <dbReference type="Pfam" id="PF12937"/>
    </source>
</evidence>
<dbReference type="Gene3D" id="3.80.10.10">
    <property type="entry name" value="Ribonuclease Inhibitor"/>
    <property type="match status" value="1"/>
</dbReference>
<evidence type="ECO:0000313" key="2">
    <source>
        <dbReference type="EMBL" id="KAK1372368.1"/>
    </source>
</evidence>
<dbReference type="SUPFAM" id="SSF81383">
    <property type="entry name" value="F-box domain"/>
    <property type="match status" value="1"/>
</dbReference>
<dbReference type="InterPro" id="IPR001810">
    <property type="entry name" value="F-box_dom"/>
</dbReference>
<dbReference type="AlphaFoldDB" id="A0AAD8HT35"/>
<dbReference type="PANTHER" id="PTHR38926">
    <property type="entry name" value="F-BOX DOMAIN CONTAINING PROTEIN, EXPRESSED"/>
    <property type="match status" value="1"/>
</dbReference>
<dbReference type="InterPro" id="IPR032675">
    <property type="entry name" value="LRR_dom_sf"/>
</dbReference>
<reference evidence="2" key="1">
    <citation type="submission" date="2023-02" db="EMBL/GenBank/DDBJ databases">
        <title>Genome of toxic invasive species Heracleum sosnowskyi carries increased number of genes despite the absence of recent whole-genome duplications.</title>
        <authorList>
            <person name="Schelkunov M."/>
            <person name="Shtratnikova V."/>
            <person name="Makarenko M."/>
            <person name="Klepikova A."/>
            <person name="Omelchenko D."/>
            <person name="Novikova G."/>
            <person name="Obukhova E."/>
            <person name="Bogdanov V."/>
            <person name="Penin A."/>
            <person name="Logacheva M."/>
        </authorList>
    </citation>
    <scope>NUCLEOTIDE SEQUENCE</scope>
    <source>
        <strain evidence="2">Hsosn_3</strain>
        <tissue evidence="2">Leaf</tissue>
    </source>
</reference>
<organism evidence="2 3">
    <name type="scientific">Heracleum sosnowskyi</name>
    <dbReference type="NCBI Taxonomy" id="360622"/>
    <lineage>
        <taxon>Eukaryota</taxon>
        <taxon>Viridiplantae</taxon>
        <taxon>Streptophyta</taxon>
        <taxon>Embryophyta</taxon>
        <taxon>Tracheophyta</taxon>
        <taxon>Spermatophyta</taxon>
        <taxon>Magnoliopsida</taxon>
        <taxon>eudicotyledons</taxon>
        <taxon>Gunneridae</taxon>
        <taxon>Pentapetalae</taxon>
        <taxon>asterids</taxon>
        <taxon>campanulids</taxon>
        <taxon>Apiales</taxon>
        <taxon>Apiaceae</taxon>
        <taxon>Apioideae</taxon>
        <taxon>apioid superclade</taxon>
        <taxon>Tordylieae</taxon>
        <taxon>Tordyliinae</taxon>
        <taxon>Heracleum</taxon>
    </lineage>
</organism>
<dbReference type="PANTHER" id="PTHR38926:SF5">
    <property type="entry name" value="F-BOX AND LEUCINE-RICH REPEAT PROTEIN 6"/>
    <property type="match status" value="1"/>
</dbReference>
<dbReference type="EMBL" id="JAUIZM010000007">
    <property type="protein sequence ID" value="KAK1372368.1"/>
    <property type="molecule type" value="Genomic_DNA"/>
</dbReference>
<comment type="caution">
    <text evidence="2">The sequence shown here is derived from an EMBL/GenBank/DDBJ whole genome shotgun (WGS) entry which is preliminary data.</text>
</comment>
<evidence type="ECO:0000313" key="3">
    <source>
        <dbReference type="Proteomes" id="UP001237642"/>
    </source>
</evidence>